<dbReference type="Gene3D" id="1.10.10.60">
    <property type="entry name" value="Homeodomain-like"/>
    <property type="match status" value="2"/>
</dbReference>
<reference evidence="5" key="1">
    <citation type="submission" date="2022-07" db="EMBL/GenBank/DDBJ databases">
        <title>Genome sequencing of Photobacterium atrarenae GJH2-4.</title>
        <authorList>
            <person name="Park S.-J."/>
        </authorList>
    </citation>
    <scope>NUCLEOTIDE SEQUENCE</scope>
    <source>
        <strain evidence="5">GJH2-4</strain>
    </source>
</reference>
<gene>
    <name evidence="5" type="ORF">NNL38_06160</name>
</gene>
<dbReference type="Pfam" id="PF12833">
    <property type="entry name" value="HTH_18"/>
    <property type="match status" value="1"/>
</dbReference>
<dbReference type="Proteomes" id="UP001057998">
    <property type="component" value="Chromosome 1"/>
</dbReference>
<proteinExistence type="predicted"/>
<dbReference type="InterPro" id="IPR018060">
    <property type="entry name" value="HTH_AraC"/>
</dbReference>
<sequence length="323" mass="36938">MTFSQEKSRKIKKVALTKKIECHDKQLILTQERTQQTPLAEGDFIAYRFHNHITVHGGTSLELADSNMVSSTPASVIVTFLLNGQLGFSYDDLEFHLDATHGPRATIVNLAKPANFRREFRAGNQVSKLNIILHPDWIAQRATPDCPVHQFSRYHKAHQPIRLDQDILERVQALMALSHPHTFHEKMQFEILTHTLTASVFNQLTSDSFQAEQDAATPRCSQVTQIVHYIEKHLDEDLSLERLAAQFAMSVSNLQRRFKQHLNLTVSGYIRQRRLEIAKQQLERGQVTITEAAYEAGYQHPSNFTNAFKRAFGVPPQRIYATK</sequence>
<dbReference type="PROSITE" id="PS01124">
    <property type="entry name" value="HTH_ARAC_FAMILY_2"/>
    <property type="match status" value="1"/>
</dbReference>
<accession>A0ABY5GI16</accession>
<keyword evidence="1" id="KW-0805">Transcription regulation</keyword>
<dbReference type="PROSITE" id="PS00041">
    <property type="entry name" value="HTH_ARAC_FAMILY_1"/>
    <property type="match status" value="1"/>
</dbReference>
<name>A0ABY5GI16_9GAMM</name>
<dbReference type="InterPro" id="IPR018062">
    <property type="entry name" value="HTH_AraC-typ_CS"/>
</dbReference>
<keyword evidence="2" id="KW-0238">DNA-binding</keyword>
<dbReference type="PANTHER" id="PTHR43280:SF27">
    <property type="entry name" value="TRANSCRIPTIONAL REGULATOR MTLR"/>
    <property type="match status" value="1"/>
</dbReference>
<evidence type="ECO:0000313" key="5">
    <source>
        <dbReference type="EMBL" id="UTV28821.1"/>
    </source>
</evidence>
<evidence type="ECO:0000313" key="6">
    <source>
        <dbReference type="Proteomes" id="UP001057998"/>
    </source>
</evidence>
<evidence type="ECO:0000256" key="3">
    <source>
        <dbReference type="ARBA" id="ARBA00023163"/>
    </source>
</evidence>
<dbReference type="PANTHER" id="PTHR43280">
    <property type="entry name" value="ARAC-FAMILY TRANSCRIPTIONAL REGULATOR"/>
    <property type="match status" value="1"/>
</dbReference>
<organism evidence="5 6">
    <name type="scientific">Photobacterium atrarenae</name>
    <dbReference type="NCBI Taxonomy" id="865757"/>
    <lineage>
        <taxon>Bacteria</taxon>
        <taxon>Pseudomonadati</taxon>
        <taxon>Pseudomonadota</taxon>
        <taxon>Gammaproteobacteria</taxon>
        <taxon>Vibrionales</taxon>
        <taxon>Vibrionaceae</taxon>
        <taxon>Photobacterium</taxon>
    </lineage>
</organism>
<evidence type="ECO:0000256" key="2">
    <source>
        <dbReference type="ARBA" id="ARBA00023125"/>
    </source>
</evidence>
<feature type="domain" description="HTH araC/xylS-type" evidence="4">
    <location>
        <begin position="224"/>
        <end position="322"/>
    </location>
</feature>
<keyword evidence="3" id="KW-0804">Transcription</keyword>
<evidence type="ECO:0000256" key="1">
    <source>
        <dbReference type="ARBA" id="ARBA00023015"/>
    </source>
</evidence>
<dbReference type="InterPro" id="IPR009057">
    <property type="entry name" value="Homeodomain-like_sf"/>
</dbReference>
<keyword evidence="6" id="KW-1185">Reference proteome</keyword>
<dbReference type="RefSeq" id="WP_255390141.1">
    <property type="nucleotide sequence ID" value="NZ_CP101508.1"/>
</dbReference>
<evidence type="ECO:0000259" key="4">
    <source>
        <dbReference type="PROSITE" id="PS01124"/>
    </source>
</evidence>
<dbReference type="EMBL" id="CP101508">
    <property type="protein sequence ID" value="UTV28821.1"/>
    <property type="molecule type" value="Genomic_DNA"/>
</dbReference>
<dbReference type="SUPFAM" id="SSF46689">
    <property type="entry name" value="Homeodomain-like"/>
    <property type="match status" value="2"/>
</dbReference>
<dbReference type="SMART" id="SM00342">
    <property type="entry name" value="HTH_ARAC"/>
    <property type="match status" value="1"/>
</dbReference>
<protein>
    <submittedName>
        <fullName evidence="5">AraC family transcriptional regulator</fullName>
    </submittedName>
</protein>